<feature type="transmembrane region" description="Helical" evidence="6">
    <location>
        <begin position="385"/>
        <end position="403"/>
    </location>
</feature>
<keyword evidence="9" id="KW-1185">Reference proteome</keyword>
<keyword evidence="5 6" id="KW-0472">Membrane</keyword>
<name>A0A7W5DSI0_9PORP</name>
<feature type="transmembrane region" description="Helical" evidence="6">
    <location>
        <begin position="326"/>
        <end position="347"/>
    </location>
</feature>
<evidence type="ECO:0000313" key="8">
    <source>
        <dbReference type="EMBL" id="MBB3188262.1"/>
    </source>
</evidence>
<organism evidence="8 9">
    <name type="scientific">Microbacter margulisiae</name>
    <dbReference type="NCBI Taxonomy" id="1350067"/>
    <lineage>
        <taxon>Bacteria</taxon>
        <taxon>Pseudomonadati</taxon>
        <taxon>Bacteroidota</taxon>
        <taxon>Bacteroidia</taxon>
        <taxon>Bacteroidales</taxon>
        <taxon>Porphyromonadaceae</taxon>
        <taxon>Microbacter</taxon>
    </lineage>
</organism>
<evidence type="ECO:0000313" key="9">
    <source>
        <dbReference type="Proteomes" id="UP000544222"/>
    </source>
</evidence>
<gene>
    <name evidence="8" type="ORF">FHX64_002460</name>
</gene>
<evidence type="ECO:0000259" key="7">
    <source>
        <dbReference type="PROSITE" id="PS50850"/>
    </source>
</evidence>
<evidence type="ECO:0000256" key="3">
    <source>
        <dbReference type="ARBA" id="ARBA00022692"/>
    </source>
</evidence>
<feature type="transmembrane region" description="Helical" evidence="6">
    <location>
        <begin position="152"/>
        <end position="170"/>
    </location>
</feature>
<feature type="transmembrane region" description="Helical" evidence="6">
    <location>
        <begin position="12"/>
        <end position="34"/>
    </location>
</feature>
<accession>A0A7W5DSI0</accession>
<proteinExistence type="predicted"/>
<feature type="transmembrane region" description="Helical" evidence="6">
    <location>
        <begin position="301"/>
        <end position="320"/>
    </location>
</feature>
<dbReference type="PROSITE" id="PS50850">
    <property type="entry name" value="MFS"/>
    <property type="match status" value="1"/>
</dbReference>
<keyword evidence="3 6" id="KW-0812">Transmembrane</keyword>
<dbReference type="NCBIfam" id="TIGR00885">
    <property type="entry name" value="fucP"/>
    <property type="match status" value="1"/>
</dbReference>
<evidence type="ECO:0000256" key="4">
    <source>
        <dbReference type="ARBA" id="ARBA00022989"/>
    </source>
</evidence>
<evidence type="ECO:0000256" key="2">
    <source>
        <dbReference type="ARBA" id="ARBA00022475"/>
    </source>
</evidence>
<feature type="transmembrane region" description="Helical" evidence="6">
    <location>
        <begin position="109"/>
        <end position="131"/>
    </location>
</feature>
<dbReference type="AlphaFoldDB" id="A0A7W5DSI0"/>
<dbReference type="Gene3D" id="1.20.1250.20">
    <property type="entry name" value="MFS general substrate transporter like domains"/>
    <property type="match status" value="2"/>
</dbReference>
<dbReference type="PANTHER" id="PTHR43702">
    <property type="entry name" value="L-FUCOSE-PROTON SYMPORTER"/>
    <property type="match status" value="1"/>
</dbReference>
<feature type="transmembrane region" description="Helical" evidence="6">
    <location>
        <begin position="83"/>
        <end position="103"/>
    </location>
</feature>
<feature type="domain" description="Major facilitator superfamily (MFS) profile" evidence="7">
    <location>
        <begin position="16"/>
        <end position="410"/>
    </location>
</feature>
<feature type="transmembrane region" description="Helical" evidence="6">
    <location>
        <begin position="182"/>
        <end position="200"/>
    </location>
</feature>
<dbReference type="Proteomes" id="UP000544222">
    <property type="component" value="Unassembled WGS sequence"/>
</dbReference>
<evidence type="ECO:0000256" key="6">
    <source>
        <dbReference type="SAM" id="Phobius"/>
    </source>
</evidence>
<feature type="transmembrane region" description="Helical" evidence="6">
    <location>
        <begin position="359"/>
        <end position="379"/>
    </location>
</feature>
<dbReference type="Pfam" id="PF07690">
    <property type="entry name" value="MFS_1"/>
    <property type="match status" value="1"/>
</dbReference>
<protein>
    <submittedName>
        <fullName evidence="8">FHS family L-fucose permease-like MFS transporter</fullName>
    </submittedName>
</protein>
<dbReference type="CDD" id="cd17394">
    <property type="entry name" value="MFS_FucP_like"/>
    <property type="match status" value="1"/>
</dbReference>
<comment type="caution">
    <text evidence="8">The sequence shown here is derived from an EMBL/GenBank/DDBJ whole genome shotgun (WGS) entry which is preliminary data.</text>
</comment>
<dbReference type="InterPro" id="IPR011701">
    <property type="entry name" value="MFS"/>
</dbReference>
<dbReference type="PANTHER" id="PTHR43702:SF3">
    <property type="entry name" value="PROTEIN TSGA"/>
    <property type="match status" value="1"/>
</dbReference>
<dbReference type="InterPro" id="IPR050375">
    <property type="entry name" value="MFS_TsgA-like"/>
</dbReference>
<dbReference type="EMBL" id="JACHYB010000002">
    <property type="protein sequence ID" value="MBB3188262.1"/>
    <property type="molecule type" value="Genomic_DNA"/>
</dbReference>
<feature type="transmembrane region" description="Helical" evidence="6">
    <location>
        <begin position="231"/>
        <end position="257"/>
    </location>
</feature>
<evidence type="ECO:0000256" key="1">
    <source>
        <dbReference type="ARBA" id="ARBA00004429"/>
    </source>
</evidence>
<feature type="transmembrane region" description="Helical" evidence="6">
    <location>
        <begin position="269"/>
        <end position="289"/>
    </location>
</feature>
<feature type="transmembrane region" description="Helical" evidence="6">
    <location>
        <begin position="54"/>
        <end position="71"/>
    </location>
</feature>
<dbReference type="GO" id="GO:0015535">
    <property type="term" value="F:fucose:proton symporter activity"/>
    <property type="evidence" value="ECO:0007669"/>
    <property type="project" value="InterPro"/>
</dbReference>
<comment type="subcellular location">
    <subcellularLocation>
        <location evidence="1">Cell inner membrane</location>
        <topology evidence="1">Multi-pass membrane protein</topology>
    </subcellularLocation>
</comment>
<dbReference type="SUPFAM" id="SSF103473">
    <property type="entry name" value="MFS general substrate transporter"/>
    <property type="match status" value="1"/>
</dbReference>
<dbReference type="InterPro" id="IPR020846">
    <property type="entry name" value="MFS_dom"/>
</dbReference>
<reference evidence="8 9" key="1">
    <citation type="submission" date="2020-08" db="EMBL/GenBank/DDBJ databases">
        <title>Genomic Encyclopedia of Type Strains, Phase IV (KMG-IV): sequencing the most valuable type-strain genomes for metagenomic binning, comparative biology and taxonomic classification.</title>
        <authorList>
            <person name="Goeker M."/>
        </authorList>
    </citation>
    <scope>NUCLEOTIDE SEQUENCE [LARGE SCALE GENOMIC DNA]</scope>
    <source>
        <strain evidence="8 9">DSM 27471</strain>
    </source>
</reference>
<sequence>MKKNTQPLTTKENLIPFILITALFFLWGMAFGMLDVLNKHFQDVLAISKAKSGLIQFSVYIAYFLMALPAGMFMKRFGYKKGIVMGLLLFAGGAYVIVSASILQSFWSFLIGLFIVGCGLASLETAANPYTTRLGPKETAEQRINFSQSFNGLAWIIGPIIGGLFILGNHASPDGNQLHSLIMPYAIIGTVVLLISIIYIRTPLPEIVEETVEQHNTTGKVQKPLFKHRHFVLGVIAQFAYVAAQTGIFSFFVNYMTDSKLTPHVDKETAAFMLGLGGFGLFMVGRVTGTFIMKFVRPTRLLAIYAFMSVVLLPVISLRIGMVSIVALFLSFFFMSIMYPTIFSLGIKDMGEQTKRASSFIVMAIVGGAIFPIFMGWIADISSMAIGFFAPMPCFLFILYYAVKGYKIRA</sequence>
<dbReference type="InterPro" id="IPR005275">
    <property type="entry name" value="Lfuc_symporter_FucP"/>
</dbReference>
<keyword evidence="4 6" id="KW-1133">Transmembrane helix</keyword>
<keyword evidence="2" id="KW-1003">Cell membrane</keyword>
<evidence type="ECO:0000256" key="5">
    <source>
        <dbReference type="ARBA" id="ARBA00023136"/>
    </source>
</evidence>
<dbReference type="GO" id="GO:0005886">
    <property type="term" value="C:plasma membrane"/>
    <property type="evidence" value="ECO:0007669"/>
    <property type="project" value="UniProtKB-SubCell"/>
</dbReference>
<dbReference type="InterPro" id="IPR036259">
    <property type="entry name" value="MFS_trans_sf"/>
</dbReference>